<evidence type="ECO:0008006" key="10">
    <source>
        <dbReference type="Google" id="ProtNLM"/>
    </source>
</evidence>
<dbReference type="CDD" id="cd05123">
    <property type="entry name" value="STKc_AGC"/>
    <property type="match status" value="1"/>
</dbReference>
<dbReference type="InterPro" id="IPR008271">
    <property type="entry name" value="Ser/Thr_kinase_AS"/>
</dbReference>
<dbReference type="FunFam" id="1.10.510.10:FF:000008">
    <property type="entry name" value="Non-specific serine/threonine protein kinase"/>
    <property type="match status" value="1"/>
</dbReference>
<dbReference type="GO" id="GO:0004674">
    <property type="term" value="F:protein serine/threonine kinase activity"/>
    <property type="evidence" value="ECO:0007669"/>
    <property type="project" value="UniProtKB-KW"/>
</dbReference>
<reference evidence="8" key="1">
    <citation type="submission" date="2010-02" db="EMBL/GenBank/DDBJ databases">
        <title>Sequencing and annotation of the Blastocystis hominis genome.</title>
        <authorList>
            <person name="Wincker P."/>
        </authorList>
    </citation>
    <scope>NUCLEOTIDE SEQUENCE</scope>
    <source>
        <strain evidence="8">Singapore isolate B</strain>
    </source>
</reference>
<keyword evidence="2" id="KW-0808">Transferase</keyword>
<dbReference type="Pfam" id="PF00069">
    <property type="entry name" value="Pkinase"/>
    <property type="match status" value="1"/>
</dbReference>
<dbReference type="GO" id="GO:0005524">
    <property type="term" value="F:ATP binding"/>
    <property type="evidence" value="ECO:0007669"/>
    <property type="project" value="UniProtKB-KW"/>
</dbReference>
<keyword evidence="9" id="KW-1185">Reference proteome</keyword>
<dbReference type="PANTHER" id="PTHR24351">
    <property type="entry name" value="RIBOSOMAL PROTEIN S6 KINASE"/>
    <property type="match status" value="1"/>
</dbReference>
<evidence type="ECO:0000256" key="5">
    <source>
        <dbReference type="ARBA" id="ARBA00022840"/>
    </source>
</evidence>
<evidence type="ECO:0000259" key="7">
    <source>
        <dbReference type="PROSITE" id="PS51285"/>
    </source>
</evidence>
<dbReference type="PROSITE" id="PS00108">
    <property type="entry name" value="PROTEIN_KINASE_ST"/>
    <property type="match status" value="1"/>
</dbReference>
<evidence type="ECO:0000256" key="3">
    <source>
        <dbReference type="ARBA" id="ARBA00022741"/>
    </source>
</evidence>
<proteinExistence type="predicted"/>
<dbReference type="Gene3D" id="1.10.510.10">
    <property type="entry name" value="Transferase(Phosphotransferase) domain 1"/>
    <property type="match status" value="1"/>
</dbReference>
<evidence type="ECO:0000256" key="2">
    <source>
        <dbReference type="ARBA" id="ARBA00022679"/>
    </source>
</evidence>
<evidence type="ECO:0000259" key="6">
    <source>
        <dbReference type="PROSITE" id="PS50011"/>
    </source>
</evidence>
<dbReference type="Proteomes" id="UP000008312">
    <property type="component" value="Unassembled WGS sequence"/>
</dbReference>
<keyword evidence="1" id="KW-0723">Serine/threonine-protein kinase</keyword>
<dbReference type="InterPro" id="IPR011009">
    <property type="entry name" value="Kinase-like_dom_sf"/>
</dbReference>
<name>D8LZY3_BLAHO</name>
<evidence type="ECO:0000256" key="4">
    <source>
        <dbReference type="ARBA" id="ARBA00022777"/>
    </source>
</evidence>
<dbReference type="PROSITE" id="PS51285">
    <property type="entry name" value="AGC_KINASE_CTER"/>
    <property type="match status" value="1"/>
</dbReference>
<evidence type="ECO:0000313" key="9">
    <source>
        <dbReference type="Proteomes" id="UP000008312"/>
    </source>
</evidence>
<evidence type="ECO:0000256" key="1">
    <source>
        <dbReference type="ARBA" id="ARBA00022527"/>
    </source>
</evidence>
<dbReference type="GeneID" id="24918791"/>
<dbReference type="SMART" id="SM00220">
    <property type="entry name" value="S_TKc"/>
    <property type="match status" value="1"/>
</dbReference>
<organism evidence="8">
    <name type="scientific">Blastocystis hominis</name>
    <dbReference type="NCBI Taxonomy" id="12968"/>
    <lineage>
        <taxon>Eukaryota</taxon>
        <taxon>Sar</taxon>
        <taxon>Stramenopiles</taxon>
        <taxon>Bigyra</taxon>
        <taxon>Opalozoa</taxon>
        <taxon>Opalinata</taxon>
        <taxon>Blastocystidae</taxon>
        <taxon>Blastocystis</taxon>
    </lineage>
</organism>
<feature type="domain" description="Protein kinase" evidence="6">
    <location>
        <begin position="102"/>
        <end position="368"/>
    </location>
</feature>
<dbReference type="Gene3D" id="3.30.200.20">
    <property type="entry name" value="Phosphorylase Kinase, domain 1"/>
    <property type="match status" value="1"/>
</dbReference>
<keyword evidence="3" id="KW-0547">Nucleotide-binding</keyword>
<dbReference type="InterPro" id="IPR045270">
    <property type="entry name" value="STKc_AGC"/>
</dbReference>
<dbReference type="SUPFAM" id="SSF56112">
    <property type="entry name" value="Protein kinase-like (PK-like)"/>
    <property type="match status" value="1"/>
</dbReference>
<dbReference type="EMBL" id="FN668642">
    <property type="protein sequence ID" value="CBK21372.2"/>
    <property type="molecule type" value="Genomic_DNA"/>
</dbReference>
<sequence>MFCQYNDYQSLLLMLLKTKPLITCDVTGIRVRDFACSLAAHPIGRTACKRRYSEHHFRDHRVCDSGADFRAPSSGGSGGGEASACPCDIGGLPGASDFGKRVEAENRVDCSGYGKVLHVLNVKTGKYYAMKVLKKDEIVRRRQVSRTKIERTILEKANFPFITRLYYAYQTPYRLYMVMDYMQCGDLFTHLSHFGLFSEERTRLYVAEIVLALDHLHSMGIIYRDLKPENVLLGTDGHIKLADFGLSRYYNFKEDLKIPINELRSYSYCGTEQYMAPEMLLRRPHTEAIDWWSLGILLCECLTGTHPFQGHSHHQTLNNIMNAAATPRIRGVSMDARSLILRLLERDPSRRLGSNELGVEGIKSHPFFACLDWNAVLHKQVNVPFIPHVDGPLDYKYFDRMIPGVRGVGIGLKCSQ</sequence>
<evidence type="ECO:0000313" key="8">
    <source>
        <dbReference type="EMBL" id="CBK21372.2"/>
    </source>
</evidence>
<keyword evidence="4" id="KW-0418">Kinase</keyword>
<dbReference type="AlphaFoldDB" id="D8LZY3"/>
<dbReference type="PROSITE" id="PS50011">
    <property type="entry name" value="PROTEIN_KINASE_DOM"/>
    <property type="match status" value="1"/>
</dbReference>
<feature type="domain" description="AGC-kinase C-terminal" evidence="7">
    <location>
        <begin position="369"/>
        <end position="416"/>
    </location>
</feature>
<accession>D8LZY3</accession>
<dbReference type="OrthoDB" id="432483at2759"/>
<dbReference type="InterPro" id="IPR000719">
    <property type="entry name" value="Prot_kinase_dom"/>
</dbReference>
<gene>
    <name evidence="8" type="ORF">GSBLH_T00001547001</name>
</gene>
<dbReference type="InterPro" id="IPR000961">
    <property type="entry name" value="AGC-kinase_C"/>
</dbReference>
<dbReference type="RefSeq" id="XP_012895420.1">
    <property type="nucleotide sequence ID" value="XM_013039966.1"/>
</dbReference>
<protein>
    <recommendedName>
        <fullName evidence="10">Protein kinase domain-containing protein</fullName>
    </recommendedName>
</protein>
<dbReference type="InParanoid" id="D8LZY3"/>
<keyword evidence="5" id="KW-0067">ATP-binding</keyword>